<dbReference type="PANTHER" id="PTHR43045">
    <property type="entry name" value="SHIKIMATE TRANSPORTER"/>
    <property type="match status" value="1"/>
</dbReference>
<keyword evidence="5 7" id="KW-1133">Transmembrane helix</keyword>
<dbReference type="GO" id="GO:0005886">
    <property type="term" value="C:plasma membrane"/>
    <property type="evidence" value="ECO:0007669"/>
    <property type="project" value="UniProtKB-SubCell"/>
</dbReference>
<name>A0A5B1BN62_MYCSI</name>
<keyword evidence="3" id="KW-1003">Cell membrane</keyword>
<dbReference type="EMBL" id="VTZN01000103">
    <property type="protein sequence ID" value="KAA1249235.1"/>
    <property type="molecule type" value="Genomic_DNA"/>
</dbReference>
<evidence type="ECO:0000256" key="7">
    <source>
        <dbReference type="SAM" id="Phobius"/>
    </source>
</evidence>
<dbReference type="RefSeq" id="WP_149654939.1">
    <property type="nucleotide sequence ID" value="NZ_VTZN01000103.1"/>
</dbReference>
<evidence type="ECO:0000256" key="5">
    <source>
        <dbReference type="ARBA" id="ARBA00022989"/>
    </source>
</evidence>
<dbReference type="PROSITE" id="PS50850">
    <property type="entry name" value="MFS"/>
    <property type="match status" value="1"/>
</dbReference>
<feature type="non-terminal residue" evidence="9">
    <location>
        <position position="155"/>
    </location>
</feature>
<dbReference type="PANTHER" id="PTHR43045:SF2">
    <property type="entry name" value="INNER MEMBRANE METABOLITE TRANSPORT PROTEIN YHJE"/>
    <property type="match status" value="1"/>
</dbReference>
<dbReference type="Gene3D" id="1.20.1250.20">
    <property type="entry name" value="MFS general substrate transporter like domains"/>
    <property type="match status" value="1"/>
</dbReference>
<dbReference type="InterPro" id="IPR020846">
    <property type="entry name" value="MFS_dom"/>
</dbReference>
<dbReference type="GO" id="GO:0022857">
    <property type="term" value="F:transmembrane transporter activity"/>
    <property type="evidence" value="ECO:0007669"/>
    <property type="project" value="InterPro"/>
</dbReference>
<sequence>MRRVAAACVVGSAVEAYDFYIYGTAAALVFPVVFYPHLGRTMATIASMGTFATAFLSRPLGAAVFGHFGDRLGRKKTLVATLLIMALSTVTVGLVPSTATIGVAAPLILIALRLLQGLAVGGEWAGSALLSAESAPAHQRGYYSMFTAFGGGIAL</sequence>
<keyword evidence="2" id="KW-0813">Transport</keyword>
<proteinExistence type="predicted"/>
<dbReference type="InterPro" id="IPR005828">
    <property type="entry name" value="MFS_sugar_transport-like"/>
</dbReference>
<feature type="transmembrane region" description="Helical" evidence="7">
    <location>
        <begin position="77"/>
        <end position="95"/>
    </location>
</feature>
<dbReference type="Pfam" id="PF00083">
    <property type="entry name" value="Sugar_tr"/>
    <property type="match status" value="1"/>
</dbReference>
<comment type="subcellular location">
    <subcellularLocation>
        <location evidence="1">Cell membrane</location>
        <topology evidence="1">Multi-pass membrane protein</topology>
    </subcellularLocation>
</comment>
<dbReference type="OrthoDB" id="8953821at2"/>
<organism evidence="9 10">
    <name type="scientific">Mycobacterium simiae</name>
    <name type="common">Mycobacterium habana</name>
    <dbReference type="NCBI Taxonomy" id="1784"/>
    <lineage>
        <taxon>Bacteria</taxon>
        <taxon>Bacillati</taxon>
        <taxon>Actinomycetota</taxon>
        <taxon>Actinomycetes</taxon>
        <taxon>Mycobacteriales</taxon>
        <taxon>Mycobacteriaceae</taxon>
        <taxon>Mycobacterium</taxon>
        <taxon>Mycobacterium simiae complex</taxon>
    </lineage>
</organism>
<dbReference type="PROSITE" id="PS00217">
    <property type="entry name" value="SUGAR_TRANSPORT_2"/>
    <property type="match status" value="1"/>
</dbReference>
<evidence type="ECO:0000313" key="9">
    <source>
        <dbReference type="EMBL" id="KAA1249235.1"/>
    </source>
</evidence>
<keyword evidence="10" id="KW-1185">Reference proteome</keyword>
<evidence type="ECO:0000256" key="2">
    <source>
        <dbReference type="ARBA" id="ARBA00022448"/>
    </source>
</evidence>
<gene>
    <name evidence="9" type="ORF">F0Q45_16370</name>
</gene>
<dbReference type="Proteomes" id="UP000324701">
    <property type="component" value="Unassembled WGS sequence"/>
</dbReference>
<evidence type="ECO:0000256" key="1">
    <source>
        <dbReference type="ARBA" id="ARBA00004651"/>
    </source>
</evidence>
<keyword evidence="4 7" id="KW-0812">Transmembrane</keyword>
<evidence type="ECO:0000256" key="6">
    <source>
        <dbReference type="ARBA" id="ARBA00023136"/>
    </source>
</evidence>
<evidence type="ECO:0000256" key="3">
    <source>
        <dbReference type="ARBA" id="ARBA00022475"/>
    </source>
</evidence>
<reference evidence="9 10" key="1">
    <citation type="submission" date="2019-09" db="EMBL/GenBank/DDBJ databases">
        <title>Report of infection by Mycobacterium simiae a patient suffering from pulmonary tuberculosis.</title>
        <authorList>
            <person name="Mohanty P.S."/>
            <person name="Bansal A.K."/>
            <person name="Singh H."/>
            <person name="Sharma S."/>
            <person name="Patil S.A."/>
            <person name="Upadhaya P."/>
            <person name="Singh P.K."/>
            <person name="Kumar D."/>
            <person name="Kumar S."/>
            <person name="Singh R.K."/>
            <person name="Chaudhary B."/>
        </authorList>
    </citation>
    <scope>NUCLEOTIDE SEQUENCE [LARGE SCALE GENOMIC DNA]</scope>
    <source>
        <strain evidence="9 10">JAL-560-SIM</strain>
    </source>
</reference>
<feature type="domain" description="Major facilitator superfamily (MFS) profile" evidence="8">
    <location>
        <begin position="4"/>
        <end position="155"/>
    </location>
</feature>
<dbReference type="AlphaFoldDB" id="A0A5B1BN62"/>
<evidence type="ECO:0000259" key="8">
    <source>
        <dbReference type="PROSITE" id="PS50850"/>
    </source>
</evidence>
<evidence type="ECO:0000256" key="4">
    <source>
        <dbReference type="ARBA" id="ARBA00022692"/>
    </source>
</evidence>
<accession>A0A5B1BN62</accession>
<evidence type="ECO:0000313" key="10">
    <source>
        <dbReference type="Proteomes" id="UP000324701"/>
    </source>
</evidence>
<dbReference type="InterPro" id="IPR036259">
    <property type="entry name" value="MFS_trans_sf"/>
</dbReference>
<comment type="caution">
    <text evidence="9">The sequence shown here is derived from an EMBL/GenBank/DDBJ whole genome shotgun (WGS) entry which is preliminary data.</text>
</comment>
<keyword evidence="6 7" id="KW-0472">Membrane</keyword>
<protein>
    <submittedName>
        <fullName evidence="9">MHS family MFS transporter</fullName>
    </submittedName>
</protein>
<dbReference type="SUPFAM" id="SSF103473">
    <property type="entry name" value="MFS general substrate transporter"/>
    <property type="match status" value="1"/>
</dbReference>
<dbReference type="InterPro" id="IPR005829">
    <property type="entry name" value="Sugar_transporter_CS"/>
</dbReference>